<dbReference type="OrthoDB" id="48988at2759"/>
<dbReference type="GO" id="GO:0016491">
    <property type="term" value="F:oxidoreductase activity"/>
    <property type="evidence" value="ECO:0007669"/>
    <property type="project" value="UniProtKB-KW"/>
</dbReference>
<dbReference type="STRING" id="1448316.A0A395GSY4"/>
<dbReference type="InterPro" id="IPR036812">
    <property type="entry name" value="NAD(P)_OxRdtase_dom_sf"/>
</dbReference>
<dbReference type="SUPFAM" id="SSF51430">
    <property type="entry name" value="NAD(P)-linked oxidoreductase"/>
    <property type="match status" value="1"/>
</dbReference>
<dbReference type="RefSeq" id="XP_025572396.1">
    <property type="nucleotide sequence ID" value="XM_025723332.1"/>
</dbReference>
<dbReference type="Pfam" id="PF00248">
    <property type="entry name" value="Aldo_ket_red"/>
    <property type="match status" value="1"/>
</dbReference>
<sequence>MTPQEPYPAINENRNTQPLGNSDLGVPRLILNWRIYDDPSREGISRALPDPEILHLLKNAYDRGITTWDITDCCAGGMAEILIGRALAQYKIPRTSITIMTKLCHPVLKPPSLPQAGPAGDTAARGNRMKLSHRNIFEAVEGSLIRLNTTYIDVLHLNYMDDTEPEEVMEALHNLVQAGKVLYLGAANMLCWQLARLQHTARMRNWTTFTWMQGPYNLLYREGEREIHPFCQAEGINLISWSPRANGLLDGLGNFPIRGLAPFKFSAEQNHKILMRARWIAQSKGCSMRTVAIAWLLAKGVSPSVGLQNIDKSTLMALEIRLTDQEVKFLDELYRGLPMDVLQLDE</sequence>
<dbReference type="EMBL" id="KZ824456">
    <property type="protein sequence ID" value="RAK98068.1"/>
    <property type="molecule type" value="Genomic_DNA"/>
</dbReference>
<evidence type="ECO:0000256" key="1">
    <source>
        <dbReference type="ARBA" id="ARBA00023002"/>
    </source>
</evidence>
<accession>A0A395GSY4</accession>
<evidence type="ECO:0000313" key="5">
    <source>
        <dbReference type="EMBL" id="RAK98068.1"/>
    </source>
</evidence>
<dbReference type="InterPro" id="IPR023210">
    <property type="entry name" value="NADP_OxRdtase_dom"/>
</dbReference>
<dbReference type="GeneID" id="37228197"/>
<evidence type="ECO:0000256" key="3">
    <source>
        <dbReference type="SAM" id="MobiDB-lite"/>
    </source>
</evidence>
<feature type="domain" description="NADP-dependent oxidoreductase" evidence="4">
    <location>
        <begin position="46"/>
        <end position="334"/>
    </location>
</feature>
<organism evidence="5 6">
    <name type="scientific">Aspergillus ibericus CBS 121593</name>
    <dbReference type="NCBI Taxonomy" id="1448316"/>
    <lineage>
        <taxon>Eukaryota</taxon>
        <taxon>Fungi</taxon>
        <taxon>Dikarya</taxon>
        <taxon>Ascomycota</taxon>
        <taxon>Pezizomycotina</taxon>
        <taxon>Eurotiomycetes</taxon>
        <taxon>Eurotiomycetidae</taxon>
        <taxon>Eurotiales</taxon>
        <taxon>Aspergillaceae</taxon>
        <taxon>Aspergillus</taxon>
        <taxon>Aspergillus subgen. Circumdati</taxon>
    </lineage>
</organism>
<dbReference type="AlphaFoldDB" id="A0A395GSY4"/>
<dbReference type="Gene3D" id="3.20.20.100">
    <property type="entry name" value="NADP-dependent oxidoreductase domain"/>
    <property type="match status" value="1"/>
</dbReference>
<name>A0A395GSY4_9EURO</name>
<comment type="similarity">
    <text evidence="2">Belongs to the aldo/keto reductase family. Aldo/keto reductase 2 subfamily.</text>
</comment>
<keyword evidence="6" id="KW-1185">Reference proteome</keyword>
<dbReference type="Proteomes" id="UP000249402">
    <property type="component" value="Unassembled WGS sequence"/>
</dbReference>
<evidence type="ECO:0000259" key="4">
    <source>
        <dbReference type="Pfam" id="PF00248"/>
    </source>
</evidence>
<evidence type="ECO:0000256" key="2">
    <source>
        <dbReference type="ARBA" id="ARBA00038157"/>
    </source>
</evidence>
<reference evidence="5 6" key="1">
    <citation type="submission" date="2018-02" db="EMBL/GenBank/DDBJ databases">
        <title>The genomes of Aspergillus section Nigri reveals drivers in fungal speciation.</title>
        <authorList>
            <consortium name="DOE Joint Genome Institute"/>
            <person name="Vesth T.C."/>
            <person name="Nybo J."/>
            <person name="Theobald S."/>
            <person name="Brandl J."/>
            <person name="Frisvad J.C."/>
            <person name="Nielsen K.F."/>
            <person name="Lyhne E.K."/>
            <person name="Kogle M.E."/>
            <person name="Kuo A."/>
            <person name="Riley R."/>
            <person name="Clum A."/>
            <person name="Nolan M."/>
            <person name="Lipzen A."/>
            <person name="Salamov A."/>
            <person name="Henrissat B."/>
            <person name="Wiebenga A."/>
            <person name="De vries R.P."/>
            <person name="Grigoriev I.V."/>
            <person name="Mortensen U.H."/>
            <person name="Andersen M.R."/>
            <person name="Baker S.E."/>
        </authorList>
    </citation>
    <scope>NUCLEOTIDE SEQUENCE [LARGE SCALE GENOMIC DNA]</scope>
    <source>
        <strain evidence="5 6">CBS 121593</strain>
    </source>
</reference>
<feature type="region of interest" description="Disordered" evidence="3">
    <location>
        <begin position="1"/>
        <end position="21"/>
    </location>
</feature>
<dbReference type="PANTHER" id="PTHR43364">
    <property type="entry name" value="NADH-SPECIFIC METHYLGLYOXAL REDUCTASE-RELATED"/>
    <property type="match status" value="1"/>
</dbReference>
<proteinExistence type="inferred from homology"/>
<dbReference type="PANTHER" id="PTHR43364:SF15">
    <property type="entry name" value="ARYL-ALCOHOL DEHYDROGENASE AAD16-RELATED"/>
    <property type="match status" value="1"/>
</dbReference>
<evidence type="ECO:0000313" key="6">
    <source>
        <dbReference type="Proteomes" id="UP000249402"/>
    </source>
</evidence>
<dbReference type="VEuPathDB" id="FungiDB:BO80DRAFT_480392"/>
<dbReference type="InterPro" id="IPR050523">
    <property type="entry name" value="AKR_Detox_Biosynth"/>
</dbReference>
<keyword evidence="1" id="KW-0560">Oxidoreductase</keyword>
<gene>
    <name evidence="5" type="ORF">BO80DRAFT_480392</name>
</gene>
<protein>
    <submittedName>
        <fullName evidence="5">Putative oxidoreductase</fullName>
    </submittedName>
</protein>